<dbReference type="Gene3D" id="3.30.70.1440">
    <property type="entry name" value="Multidrug efflux transporter AcrB pore domain"/>
    <property type="match status" value="1"/>
</dbReference>
<dbReference type="SUPFAM" id="SSF82714">
    <property type="entry name" value="Multidrug efflux transporter AcrB TolC docking domain, DN and DC subdomains"/>
    <property type="match status" value="2"/>
</dbReference>
<sequence length="1036" mass="112422">MWLTRVSVQNPVFAAMMMFALMVVGLFAYKDVGVEEFPNVEFPFVIVTTNYPGASPEVVESDVTRKIEDTVNTISGVKRVISTSYEGRSFVAIEFYLNVPVSVAVQDVRDKIAVLKTEFRDEIKDPIIERYNPGSVPVVSLAFTSNTLPLRELSTYIDQKLSKRLQTVSGVGKVEILGEVKREIRVYLKPQALQAYSIGVDEVLRVLAAENAELPSGTLKAGNQEQVVQIKGRIAQPEQFKRLIVARRQGQPIYLEQVADVLDGEQDLESAALINGQAAVSVDVIKSSGANVIEVVDKVNDVLAEIRPQLPAGVSMTVVADSSKSIRASLADVEKTLLEGAALAILIVLLFLGSWRSTVITGLTLPISLLGTIFAIYYFGFTINLMSLMALSLCIGLLVDDAIVVRENIVRHAAMGKNHYQAALDGTNEIGLAVLATTLSIIAVFLPVAFMGGIIGRFFYQFGVTVSAAVLLSMFVSFTLDPMLSSVWPDKHKHGEKRTGFGGLLDKFGLFLDWLGEVYARVIAWSLRHRRITMGIAVASLIGAFSLAGLIGKEFVPEPDLSEIGVSFETAQDASLEYTLSKVHQAEAIIRHYPEVISTYATVNTSADPGRNQASIRVLLKPKQQRQLSQKQLINIIRARLTQVAGISITSVAAAKESVSGGLKPIMLSVQGPDLKELQRISQEIAAGMGKIEGLVDIESSLKASKPTIAVNIDREAASDAGLSVASIGNALRPLLAGDEVTTWQDSQGENYDVRVRLPESERQDLENLSQLYLASTKKNPITDAPYMIPLGQVATFEASEGAAQINRRNLMREVLIQANTDGRPAGDIGVDVKKLQDSIKLPAGYRFETEGANKDMAESAGYAMTALLLAVIFIYMVLGSQFNSFLYPVAIMTSLPLSLIGVFLALFIFNSTLNLFSIIGVVMLMGLVTKNAILLIDFIKVALEKGEDRTRAVIMAGKTRLRPILMTTMAMVMGMLPLALGLGDGAEQRAPMAHAIIGGVITSTLLTLVVVPVVYTYLDDIKQRCARLFASKSAD</sequence>
<dbReference type="Gene3D" id="3.30.70.1320">
    <property type="entry name" value="Multidrug efflux transporter AcrB pore domain like"/>
    <property type="match status" value="1"/>
</dbReference>
<keyword evidence="1" id="KW-0472">Membrane</keyword>
<dbReference type="GO" id="GO:0005886">
    <property type="term" value="C:plasma membrane"/>
    <property type="evidence" value="ECO:0007669"/>
    <property type="project" value="TreeGrafter"/>
</dbReference>
<dbReference type="PRINTS" id="PR00702">
    <property type="entry name" value="ACRIFLAVINRP"/>
</dbReference>
<dbReference type="InterPro" id="IPR027463">
    <property type="entry name" value="AcrB_DN_DC_subdom"/>
</dbReference>
<evidence type="ECO:0000313" key="3">
    <source>
        <dbReference type="Proteomes" id="UP000244223"/>
    </source>
</evidence>
<dbReference type="SUPFAM" id="SSF82866">
    <property type="entry name" value="Multidrug efflux transporter AcrB transmembrane domain"/>
    <property type="match status" value="2"/>
</dbReference>
<reference evidence="2 3" key="1">
    <citation type="submission" date="2018-04" db="EMBL/GenBank/DDBJ databases">
        <title>Genomic Encyclopedia of Archaeal and Bacterial Type Strains, Phase II (KMG-II): from individual species to whole genera.</title>
        <authorList>
            <person name="Goeker M."/>
        </authorList>
    </citation>
    <scope>NUCLEOTIDE SEQUENCE [LARGE SCALE GENOMIC DNA]</scope>
    <source>
        <strain evidence="2 3">DSM 5822</strain>
    </source>
</reference>
<dbReference type="EMBL" id="QAON01000012">
    <property type="protein sequence ID" value="PTQ88431.1"/>
    <property type="molecule type" value="Genomic_DNA"/>
</dbReference>
<feature type="transmembrane region" description="Helical" evidence="1">
    <location>
        <begin position="458"/>
        <end position="480"/>
    </location>
</feature>
<feature type="transmembrane region" description="Helical" evidence="1">
    <location>
        <begin position="12"/>
        <end position="29"/>
    </location>
</feature>
<evidence type="ECO:0000256" key="1">
    <source>
        <dbReference type="SAM" id="Phobius"/>
    </source>
</evidence>
<keyword evidence="3" id="KW-1185">Reference proteome</keyword>
<protein>
    <submittedName>
        <fullName evidence="2">HAE1 family hydrophobic/amphiphilic exporter-1</fullName>
    </submittedName>
</protein>
<dbReference type="Pfam" id="PF00873">
    <property type="entry name" value="ACR_tran"/>
    <property type="match status" value="1"/>
</dbReference>
<dbReference type="PANTHER" id="PTHR32063">
    <property type="match status" value="1"/>
</dbReference>
<dbReference type="Gene3D" id="1.20.1640.10">
    <property type="entry name" value="Multidrug efflux transporter AcrB transmembrane domain"/>
    <property type="match status" value="2"/>
</dbReference>
<feature type="transmembrane region" description="Helical" evidence="1">
    <location>
        <begin position="886"/>
        <end position="910"/>
    </location>
</feature>
<feature type="transmembrane region" description="Helical" evidence="1">
    <location>
        <begin position="861"/>
        <end position="879"/>
    </location>
</feature>
<evidence type="ECO:0000313" key="2">
    <source>
        <dbReference type="EMBL" id="PTQ88431.1"/>
    </source>
</evidence>
<name>A0A2T5IWV8_9GAMM</name>
<feature type="transmembrane region" description="Helical" evidence="1">
    <location>
        <begin position="996"/>
        <end position="1019"/>
    </location>
</feature>
<dbReference type="PANTHER" id="PTHR32063:SF0">
    <property type="entry name" value="SWARMING MOTILITY PROTEIN SWRC"/>
    <property type="match status" value="1"/>
</dbReference>
<dbReference type="OrthoDB" id="9757876at2"/>
<feature type="transmembrane region" description="Helical" evidence="1">
    <location>
        <begin position="965"/>
        <end position="984"/>
    </location>
</feature>
<dbReference type="GO" id="GO:0042910">
    <property type="term" value="F:xenobiotic transmembrane transporter activity"/>
    <property type="evidence" value="ECO:0007669"/>
    <property type="project" value="TreeGrafter"/>
</dbReference>
<accession>A0A2T5IWV8</accession>
<feature type="transmembrane region" description="Helical" evidence="1">
    <location>
        <begin position="386"/>
        <end position="405"/>
    </location>
</feature>
<dbReference type="AlphaFoldDB" id="A0A2T5IWV8"/>
<feature type="transmembrane region" description="Helical" evidence="1">
    <location>
        <begin position="430"/>
        <end position="451"/>
    </location>
</feature>
<feature type="transmembrane region" description="Helical" evidence="1">
    <location>
        <begin position="916"/>
        <end position="944"/>
    </location>
</feature>
<proteinExistence type="predicted"/>
<feature type="transmembrane region" description="Helical" evidence="1">
    <location>
        <begin position="336"/>
        <end position="353"/>
    </location>
</feature>
<organism evidence="2 3">
    <name type="scientific">Agitococcus lubricus</name>
    <dbReference type="NCBI Taxonomy" id="1077255"/>
    <lineage>
        <taxon>Bacteria</taxon>
        <taxon>Pseudomonadati</taxon>
        <taxon>Pseudomonadota</taxon>
        <taxon>Gammaproteobacteria</taxon>
        <taxon>Moraxellales</taxon>
        <taxon>Moraxellaceae</taxon>
        <taxon>Agitococcus</taxon>
    </lineage>
</organism>
<gene>
    <name evidence="2" type="ORF">C8N29_11276</name>
</gene>
<dbReference type="Proteomes" id="UP000244223">
    <property type="component" value="Unassembled WGS sequence"/>
</dbReference>
<keyword evidence="1" id="KW-0812">Transmembrane</keyword>
<feature type="transmembrane region" description="Helical" evidence="1">
    <location>
        <begin position="532"/>
        <end position="552"/>
    </location>
</feature>
<dbReference type="RefSeq" id="WP_107866311.1">
    <property type="nucleotide sequence ID" value="NZ_QAON01000012.1"/>
</dbReference>
<dbReference type="Gene3D" id="3.30.70.1430">
    <property type="entry name" value="Multidrug efflux transporter AcrB pore domain"/>
    <property type="match status" value="2"/>
</dbReference>
<comment type="caution">
    <text evidence="2">The sequence shown here is derived from an EMBL/GenBank/DDBJ whole genome shotgun (WGS) entry which is preliminary data.</text>
</comment>
<dbReference type="InterPro" id="IPR001036">
    <property type="entry name" value="Acrflvin-R"/>
</dbReference>
<feature type="transmembrane region" description="Helical" evidence="1">
    <location>
        <begin position="359"/>
        <end position="379"/>
    </location>
</feature>
<keyword evidence="1" id="KW-1133">Transmembrane helix</keyword>
<dbReference type="SUPFAM" id="SSF82693">
    <property type="entry name" value="Multidrug efflux transporter AcrB pore domain, PN1, PN2, PC1 and PC2 subdomains"/>
    <property type="match status" value="3"/>
</dbReference>
<dbReference type="Gene3D" id="3.30.2090.10">
    <property type="entry name" value="Multidrug efflux transporter AcrB TolC docking domain, DN and DC subdomains"/>
    <property type="match status" value="2"/>
</dbReference>